<dbReference type="AlphaFoldDB" id="A0A1D8A875"/>
<organism evidence="1 2">
    <name type="scientific">Novosphingobium resinovorum</name>
    <dbReference type="NCBI Taxonomy" id="158500"/>
    <lineage>
        <taxon>Bacteria</taxon>
        <taxon>Pseudomonadati</taxon>
        <taxon>Pseudomonadota</taxon>
        <taxon>Alphaproteobacteria</taxon>
        <taxon>Sphingomonadales</taxon>
        <taxon>Sphingomonadaceae</taxon>
        <taxon>Novosphingobium</taxon>
    </lineage>
</organism>
<dbReference type="Proteomes" id="UP000094626">
    <property type="component" value="Chromosome"/>
</dbReference>
<dbReference type="EMBL" id="CP017075">
    <property type="protein sequence ID" value="AOR78303.1"/>
    <property type="molecule type" value="Genomic_DNA"/>
</dbReference>
<protein>
    <recommendedName>
        <fullName evidence="3">DUF3617 domain-containing protein</fullName>
    </recommendedName>
</protein>
<evidence type="ECO:0000313" key="1">
    <source>
        <dbReference type="EMBL" id="AOR78303.1"/>
    </source>
</evidence>
<dbReference type="RefSeq" id="WP_069709040.1">
    <property type="nucleotide sequence ID" value="NZ_BSFC01000011.1"/>
</dbReference>
<gene>
    <name evidence="1" type="ORF">BES08_17230</name>
</gene>
<dbReference type="InterPro" id="IPR022061">
    <property type="entry name" value="DUF3617"/>
</dbReference>
<sequence length="189" mass="19972">MKGRIMIAALSMMTGALVLGGCGSKDDGEQAGSGGAPKSAEEVKHEAAKLDTPQPGQYRQTVEITRLEVPGMPKEAAEQMKSMMAAKQESTICLTRADAEKGYRDMFRGVGKGNECSYSKFDVDGGRLDAQMDCQSAGDGKSTMTLNGTVRRDGSDVTVDMDTTGGPAPTGSMKMTMHLTTTRLGDCKT</sequence>
<dbReference type="Pfam" id="PF12276">
    <property type="entry name" value="DUF3617"/>
    <property type="match status" value="1"/>
</dbReference>
<name>A0A1D8A875_9SPHN</name>
<dbReference type="OrthoDB" id="7405484at2"/>
<evidence type="ECO:0008006" key="3">
    <source>
        <dbReference type="Google" id="ProtNLM"/>
    </source>
</evidence>
<dbReference type="PROSITE" id="PS51257">
    <property type="entry name" value="PROKAR_LIPOPROTEIN"/>
    <property type="match status" value="1"/>
</dbReference>
<keyword evidence="2" id="KW-1185">Reference proteome</keyword>
<evidence type="ECO:0000313" key="2">
    <source>
        <dbReference type="Proteomes" id="UP000094626"/>
    </source>
</evidence>
<reference evidence="2" key="1">
    <citation type="journal article" date="2017" name="J. Biotechnol.">
        <title>Complete genome sequence of Novosphingobium resinovorum SA1, a versatile xenobiotic-degrading bacterium capable of utilizing sulfanilic acid.</title>
        <authorList>
            <person name="Hegedus B."/>
            <person name="Kos P.B."/>
            <person name="Balint B."/>
            <person name="Maroti G."/>
            <person name="Gan H.M."/>
            <person name="Perei K."/>
            <person name="Rakhely G."/>
        </authorList>
    </citation>
    <scope>NUCLEOTIDE SEQUENCE [LARGE SCALE GENOMIC DNA]</scope>
    <source>
        <strain evidence="2">SA1</strain>
    </source>
</reference>
<dbReference type="KEGG" id="nre:BES08_17230"/>
<proteinExistence type="predicted"/>
<accession>A0A1D8A875</accession>